<dbReference type="InterPro" id="IPR025591">
    <property type="entry name" value="RloB"/>
</dbReference>
<comment type="caution">
    <text evidence="1">The sequence shown here is derived from an EMBL/GenBank/DDBJ whole genome shotgun (WGS) entry which is preliminary data.</text>
</comment>
<protein>
    <submittedName>
        <fullName evidence="1">RloB domain-containing protein</fullName>
    </submittedName>
</protein>
<organism evidence="1 2">
    <name type="scientific">Amycolatopsis pithecellobii</name>
    <dbReference type="NCBI Taxonomy" id="664692"/>
    <lineage>
        <taxon>Bacteria</taxon>
        <taxon>Bacillati</taxon>
        <taxon>Actinomycetota</taxon>
        <taxon>Actinomycetes</taxon>
        <taxon>Pseudonocardiales</taxon>
        <taxon>Pseudonocardiaceae</taxon>
        <taxon>Amycolatopsis</taxon>
    </lineage>
</organism>
<evidence type="ECO:0000313" key="1">
    <source>
        <dbReference type="EMBL" id="MTD54126.1"/>
    </source>
</evidence>
<dbReference type="EMBL" id="WMBA01000009">
    <property type="protein sequence ID" value="MTD54126.1"/>
    <property type="molecule type" value="Genomic_DNA"/>
</dbReference>
<reference evidence="1 2" key="1">
    <citation type="submission" date="2019-11" db="EMBL/GenBank/DDBJ databases">
        <title>Draft genome of Amycolatopsis RM579.</title>
        <authorList>
            <person name="Duangmal K."/>
            <person name="Mingma R."/>
        </authorList>
    </citation>
    <scope>NUCLEOTIDE SEQUENCE [LARGE SCALE GENOMIC DNA]</scope>
    <source>
        <strain evidence="1 2">RM579</strain>
    </source>
</reference>
<dbReference type="AlphaFoldDB" id="A0A6N7Z4H8"/>
<name>A0A6N7Z4H8_9PSEU</name>
<dbReference type="Pfam" id="PF13707">
    <property type="entry name" value="RloB"/>
    <property type="match status" value="1"/>
</dbReference>
<gene>
    <name evidence="1" type="ORF">GKO32_09085</name>
</gene>
<keyword evidence="2" id="KW-1185">Reference proteome</keyword>
<sequence length="191" mass="21661">MTRRENQSARRPARRDPRRSILVVCGGRATEPAYFDGLKRERRNSAVTVTVKKKGVDPEAVVRHAMTLRGLAERTYDETRCVLDVDDFELAPVIALARRNRISLAVSNPCFEYWLVLHFELCSAPLTGYEQVVGRLLRYLPHYQKNALRFPDFSAGVDAAVKRGQERRIDLDAIPDHASSTGVWALVEKII</sequence>
<accession>A0A6N7Z4H8</accession>
<dbReference type="OrthoDB" id="9796523at2"/>
<proteinExistence type="predicted"/>
<dbReference type="Proteomes" id="UP000440096">
    <property type="component" value="Unassembled WGS sequence"/>
</dbReference>
<evidence type="ECO:0000313" key="2">
    <source>
        <dbReference type="Proteomes" id="UP000440096"/>
    </source>
</evidence>